<keyword evidence="7 11" id="KW-1133">Transmembrane helix</keyword>
<dbReference type="AlphaFoldDB" id="A0A8R1DH47"/>
<protein>
    <recommendedName>
        <fullName evidence="11">UDP-glucuronosyltransferase</fullName>
        <ecNumber evidence="11">2.4.1.17</ecNumber>
    </recommendedName>
</protein>
<dbReference type="PANTHER" id="PTHR48043:SF143">
    <property type="entry name" value="UDP-GLUCURONOSYLTRANSFERASE"/>
    <property type="match status" value="1"/>
</dbReference>
<dbReference type="CDD" id="cd03784">
    <property type="entry name" value="GT1_Gtf-like"/>
    <property type="match status" value="1"/>
</dbReference>
<dbReference type="Pfam" id="PF00201">
    <property type="entry name" value="UDPGT"/>
    <property type="match status" value="1"/>
</dbReference>
<keyword evidence="13" id="KW-1185">Reference proteome</keyword>
<evidence type="ECO:0000256" key="5">
    <source>
        <dbReference type="ARBA" id="ARBA00022692"/>
    </source>
</evidence>
<comment type="catalytic activity">
    <reaction evidence="9 11">
        <text>glucuronate acceptor + UDP-alpha-D-glucuronate = acceptor beta-D-glucuronoside + UDP + H(+)</text>
        <dbReference type="Rhea" id="RHEA:21032"/>
        <dbReference type="ChEBI" id="CHEBI:15378"/>
        <dbReference type="ChEBI" id="CHEBI:58052"/>
        <dbReference type="ChEBI" id="CHEBI:58223"/>
        <dbReference type="ChEBI" id="CHEBI:132367"/>
        <dbReference type="ChEBI" id="CHEBI:132368"/>
        <dbReference type="EC" id="2.4.1.17"/>
    </reaction>
</comment>
<dbReference type="InterPro" id="IPR035595">
    <property type="entry name" value="UDP_glycos_trans_CS"/>
</dbReference>
<evidence type="ECO:0000256" key="7">
    <source>
        <dbReference type="ARBA" id="ARBA00022989"/>
    </source>
</evidence>
<evidence type="ECO:0000256" key="1">
    <source>
        <dbReference type="ARBA" id="ARBA00004167"/>
    </source>
</evidence>
<evidence type="ECO:0000256" key="4">
    <source>
        <dbReference type="ARBA" id="ARBA00022679"/>
    </source>
</evidence>
<dbReference type="FunFam" id="3.40.50.2000:FF:000021">
    <property type="entry name" value="UDP-glucuronosyltransferase"/>
    <property type="match status" value="1"/>
</dbReference>
<sequence length="440" mass="50311">MNDSAMRFRQSSKTETVLKHRITVTDIMKRRAELEFLRAMNFDVAFSEQIDLCGAGVIHYLGIRNHIWISTTPIVNAISYNLGVPAPTSYVPTMEENDNGDRMDFWQRLSNLYLYMASIYIHRYATDGTTDVFRKYDPDFPNVREIAANSSLCFVNSDEVLDFARPLISKIIYVGGLGVLKDTKPLDEKFTAIMSKGKKGVVLFSLGSIIPFEALPVHVKRGVLQAIREMDDYHFLIKIANNDQTTAHLTAGITNVDLISWLPQPDILAHPRLKLFVTHGGINSLLESALHAVPTVIVPIFADQFRNGRMAERRHIGKVLPKLDIGYEKFKETVQEVLSNPSYQKSASRVSKMMREKPFTPEERLVKWTQFAIEHGVLEELHVEGARLSTIVYFNLDVFAFLFAVFSVVIYAVWWAWRTIRRRVFVDSKSNRQCKCKKNE</sequence>
<dbReference type="Gene3D" id="3.40.50.2000">
    <property type="entry name" value="Glycogen Phosphorylase B"/>
    <property type="match status" value="1"/>
</dbReference>
<dbReference type="InterPro" id="IPR050271">
    <property type="entry name" value="UDP-glycosyltransferase"/>
</dbReference>
<reference evidence="12" key="2">
    <citation type="submission" date="2022-06" db="UniProtKB">
        <authorList>
            <consortium name="EnsemblMetazoa"/>
        </authorList>
    </citation>
    <scope>IDENTIFICATION</scope>
    <source>
        <strain evidence="12">DF5081</strain>
    </source>
</reference>
<dbReference type="Proteomes" id="UP000005237">
    <property type="component" value="Unassembled WGS sequence"/>
</dbReference>
<reference evidence="13" key="1">
    <citation type="submission" date="2010-08" db="EMBL/GenBank/DDBJ databases">
        <authorList>
            <consortium name="Caenorhabditis japonica Sequencing Consortium"/>
            <person name="Wilson R.K."/>
        </authorList>
    </citation>
    <scope>NUCLEOTIDE SEQUENCE [LARGE SCALE GENOMIC DNA]</scope>
    <source>
        <strain evidence="13">DF5081</strain>
    </source>
</reference>
<comment type="similarity">
    <text evidence="2 10">Belongs to the UDP-glycosyltransferase family.</text>
</comment>
<dbReference type="InterPro" id="IPR002213">
    <property type="entry name" value="UDP_glucos_trans"/>
</dbReference>
<keyword evidence="6" id="KW-0732">Signal</keyword>
<dbReference type="SUPFAM" id="SSF53756">
    <property type="entry name" value="UDP-Glycosyltransferase/glycogen phosphorylase"/>
    <property type="match status" value="1"/>
</dbReference>
<comment type="subcellular location">
    <subcellularLocation>
        <location evidence="1 11">Membrane</location>
        <topology evidence="1 11">Single-pass membrane protein</topology>
    </subcellularLocation>
</comment>
<dbReference type="PROSITE" id="PS00375">
    <property type="entry name" value="UDPGT"/>
    <property type="match status" value="1"/>
</dbReference>
<accession>A0A8R1DH47</accession>
<dbReference type="GO" id="GO:0015020">
    <property type="term" value="F:glucuronosyltransferase activity"/>
    <property type="evidence" value="ECO:0007669"/>
    <property type="project" value="UniProtKB-EC"/>
</dbReference>
<evidence type="ECO:0000256" key="11">
    <source>
        <dbReference type="RuleBase" id="RU362059"/>
    </source>
</evidence>
<evidence type="ECO:0000256" key="2">
    <source>
        <dbReference type="ARBA" id="ARBA00009995"/>
    </source>
</evidence>
<evidence type="ECO:0000256" key="10">
    <source>
        <dbReference type="RuleBase" id="RU003718"/>
    </source>
</evidence>
<evidence type="ECO:0000313" key="13">
    <source>
        <dbReference type="Proteomes" id="UP000005237"/>
    </source>
</evidence>
<organism evidence="12 13">
    <name type="scientific">Caenorhabditis japonica</name>
    <dbReference type="NCBI Taxonomy" id="281687"/>
    <lineage>
        <taxon>Eukaryota</taxon>
        <taxon>Metazoa</taxon>
        <taxon>Ecdysozoa</taxon>
        <taxon>Nematoda</taxon>
        <taxon>Chromadorea</taxon>
        <taxon>Rhabditida</taxon>
        <taxon>Rhabditina</taxon>
        <taxon>Rhabditomorpha</taxon>
        <taxon>Rhabditoidea</taxon>
        <taxon>Rhabditidae</taxon>
        <taxon>Peloderinae</taxon>
        <taxon>Caenorhabditis</taxon>
    </lineage>
</organism>
<evidence type="ECO:0000313" key="12">
    <source>
        <dbReference type="EnsemblMetazoa" id="CJA02329.1"/>
    </source>
</evidence>
<evidence type="ECO:0000256" key="3">
    <source>
        <dbReference type="ARBA" id="ARBA00022676"/>
    </source>
</evidence>
<evidence type="ECO:0000256" key="9">
    <source>
        <dbReference type="ARBA" id="ARBA00047475"/>
    </source>
</evidence>
<keyword evidence="8 11" id="KW-0472">Membrane</keyword>
<evidence type="ECO:0000256" key="8">
    <source>
        <dbReference type="ARBA" id="ARBA00023136"/>
    </source>
</evidence>
<keyword evidence="4 10" id="KW-0808">Transferase</keyword>
<dbReference type="GO" id="GO:0016020">
    <property type="term" value="C:membrane"/>
    <property type="evidence" value="ECO:0007669"/>
    <property type="project" value="UniProtKB-SubCell"/>
</dbReference>
<feature type="transmembrane region" description="Helical" evidence="11">
    <location>
        <begin position="398"/>
        <end position="417"/>
    </location>
</feature>
<evidence type="ECO:0000256" key="6">
    <source>
        <dbReference type="ARBA" id="ARBA00022729"/>
    </source>
</evidence>
<keyword evidence="5 11" id="KW-0812">Transmembrane</keyword>
<keyword evidence="3 10" id="KW-0328">Glycosyltransferase</keyword>
<name>A0A8R1DH47_CAEJA</name>
<proteinExistence type="inferred from homology"/>
<dbReference type="PANTHER" id="PTHR48043">
    <property type="entry name" value="EG:EG0003.4 PROTEIN-RELATED"/>
    <property type="match status" value="1"/>
</dbReference>
<dbReference type="EnsemblMetazoa" id="CJA02329.1">
    <property type="protein sequence ID" value="CJA02329.1"/>
    <property type="gene ID" value="WBGene00121533"/>
</dbReference>
<dbReference type="EC" id="2.4.1.17" evidence="11"/>